<evidence type="ECO:0000313" key="3">
    <source>
        <dbReference type="EMBL" id="MED6136894.1"/>
    </source>
</evidence>
<evidence type="ECO:0000259" key="2">
    <source>
        <dbReference type="Pfam" id="PF00271"/>
    </source>
</evidence>
<proteinExistence type="predicted"/>
<comment type="caution">
    <text evidence="3">The sequence shown here is derived from an EMBL/GenBank/DDBJ whole genome shotgun (WGS) entry which is preliminary data.</text>
</comment>
<reference evidence="3 4" key="1">
    <citation type="journal article" date="2023" name="Plants (Basel)">
        <title>Bridging the Gap: Combining Genomics and Transcriptomics Approaches to Understand Stylosanthes scabra, an Orphan Legume from the Brazilian Caatinga.</title>
        <authorList>
            <person name="Ferreira-Neto J.R.C."/>
            <person name="da Silva M.D."/>
            <person name="Binneck E."/>
            <person name="de Melo N.F."/>
            <person name="da Silva R.H."/>
            <person name="de Melo A.L.T.M."/>
            <person name="Pandolfi V."/>
            <person name="Bustamante F.O."/>
            <person name="Brasileiro-Vidal A.C."/>
            <person name="Benko-Iseppon A.M."/>
        </authorList>
    </citation>
    <scope>NUCLEOTIDE SEQUENCE [LARGE SCALE GENOMIC DNA]</scope>
    <source>
        <tissue evidence="3">Leaves</tissue>
    </source>
</reference>
<evidence type="ECO:0000256" key="1">
    <source>
        <dbReference type="ARBA" id="ARBA00022884"/>
    </source>
</evidence>
<dbReference type="Gene3D" id="3.40.50.300">
    <property type="entry name" value="P-loop containing nucleotide triphosphate hydrolases"/>
    <property type="match status" value="1"/>
</dbReference>
<dbReference type="InterPro" id="IPR001650">
    <property type="entry name" value="Helicase_C-like"/>
</dbReference>
<dbReference type="Pfam" id="PF00271">
    <property type="entry name" value="Helicase_C"/>
    <property type="match status" value="1"/>
</dbReference>
<keyword evidence="1" id="KW-0694">RNA-binding</keyword>
<feature type="domain" description="Helicase C-terminal" evidence="2">
    <location>
        <begin position="34"/>
        <end position="141"/>
    </location>
</feature>
<dbReference type="SUPFAM" id="SSF52540">
    <property type="entry name" value="P-loop containing nucleoside triphosphate hydrolases"/>
    <property type="match status" value="1"/>
</dbReference>
<name>A0ABU6SLG8_9FABA</name>
<sequence>MIAAFLSNFRSSFNLFGQENESRGNNKYLYHKARYFRHLLLSDGPDEEKFIIFTRTKHDACRLTCFLQSAVECEALHGRDTFQTQTSLARFRNGHLNVLVTSDDDFNDGLGIPDMSSSIIHFDVPSSSEVFLRRCGITGRVERTFFVHDKKDERDAVMAIKRDVGGDHAFSRIIYTNSLADRVTLFLDDRYNARNDRKTRVYYRTWQELLHDMDTETRPVKYHFFFSCYRTPRVHRTYISDSVCKGKPRKDLTKIIRK</sequence>
<keyword evidence="4" id="KW-1185">Reference proteome</keyword>
<evidence type="ECO:0000313" key="4">
    <source>
        <dbReference type="Proteomes" id="UP001341840"/>
    </source>
</evidence>
<dbReference type="InterPro" id="IPR027417">
    <property type="entry name" value="P-loop_NTPase"/>
</dbReference>
<dbReference type="Proteomes" id="UP001341840">
    <property type="component" value="Unassembled WGS sequence"/>
</dbReference>
<organism evidence="3 4">
    <name type="scientific">Stylosanthes scabra</name>
    <dbReference type="NCBI Taxonomy" id="79078"/>
    <lineage>
        <taxon>Eukaryota</taxon>
        <taxon>Viridiplantae</taxon>
        <taxon>Streptophyta</taxon>
        <taxon>Embryophyta</taxon>
        <taxon>Tracheophyta</taxon>
        <taxon>Spermatophyta</taxon>
        <taxon>Magnoliopsida</taxon>
        <taxon>eudicotyledons</taxon>
        <taxon>Gunneridae</taxon>
        <taxon>Pentapetalae</taxon>
        <taxon>rosids</taxon>
        <taxon>fabids</taxon>
        <taxon>Fabales</taxon>
        <taxon>Fabaceae</taxon>
        <taxon>Papilionoideae</taxon>
        <taxon>50 kb inversion clade</taxon>
        <taxon>dalbergioids sensu lato</taxon>
        <taxon>Dalbergieae</taxon>
        <taxon>Pterocarpus clade</taxon>
        <taxon>Stylosanthes</taxon>
    </lineage>
</organism>
<protein>
    <recommendedName>
        <fullName evidence="2">Helicase C-terminal domain-containing protein</fullName>
    </recommendedName>
</protein>
<dbReference type="EMBL" id="JASCZI010060939">
    <property type="protein sequence ID" value="MED6136894.1"/>
    <property type="molecule type" value="Genomic_DNA"/>
</dbReference>
<dbReference type="PANTHER" id="PTHR47958">
    <property type="entry name" value="ATP-DEPENDENT RNA HELICASE DBP3"/>
    <property type="match status" value="1"/>
</dbReference>
<gene>
    <name evidence="3" type="ORF">PIB30_059995</name>
</gene>
<accession>A0ABU6SLG8</accession>